<sequence>MATEMSDKNRTGWSLTLTRRRQEYLLDLARKMPFPTTTKHLLLGNIQKVELDPERTLRRT</sequence>
<organism evidence="1 2">
    <name type="scientific">Parelaphostrongylus tenuis</name>
    <name type="common">Meningeal worm</name>
    <dbReference type="NCBI Taxonomy" id="148309"/>
    <lineage>
        <taxon>Eukaryota</taxon>
        <taxon>Metazoa</taxon>
        <taxon>Ecdysozoa</taxon>
        <taxon>Nematoda</taxon>
        <taxon>Chromadorea</taxon>
        <taxon>Rhabditida</taxon>
        <taxon>Rhabditina</taxon>
        <taxon>Rhabditomorpha</taxon>
        <taxon>Strongyloidea</taxon>
        <taxon>Metastrongylidae</taxon>
        <taxon>Parelaphostrongylus</taxon>
    </lineage>
</organism>
<gene>
    <name evidence="1" type="ORF">KIN20_012359</name>
</gene>
<keyword evidence="2" id="KW-1185">Reference proteome</keyword>
<protein>
    <submittedName>
        <fullName evidence="1">Uncharacterized protein</fullName>
    </submittedName>
</protein>
<comment type="caution">
    <text evidence="1">The sequence shown here is derived from an EMBL/GenBank/DDBJ whole genome shotgun (WGS) entry which is preliminary data.</text>
</comment>
<evidence type="ECO:0000313" key="2">
    <source>
        <dbReference type="Proteomes" id="UP001196413"/>
    </source>
</evidence>
<dbReference type="Proteomes" id="UP001196413">
    <property type="component" value="Unassembled WGS sequence"/>
</dbReference>
<name>A0AAD5QMR6_PARTN</name>
<dbReference type="AlphaFoldDB" id="A0AAD5QMR6"/>
<accession>A0AAD5QMR6</accession>
<dbReference type="EMBL" id="JAHQIW010002338">
    <property type="protein sequence ID" value="KAJ1355089.1"/>
    <property type="molecule type" value="Genomic_DNA"/>
</dbReference>
<evidence type="ECO:0000313" key="1">
    <source>
        <dbReference type="EMBL" id="KAJ1355089.1"/>
    </source>
</evidence>
<reference evidence="1" key="1">
    <citation type="submission" date="2021-06" db="EMBL/GenBank/DDBJ databases">
        <title>Parelaphostrongylus tenuis whole genome reference sequence.</title>
        <authorList>
            <person name="Garwood T.J."/>
            <person name="Larsen P.A."/>
            <person name="Fountain-Jones N.M."/>
            <person name="Garbe J.R."/>
            <person name="Macchietto M.G."/>
            <person name="Kania S.A."/>
            <person name="Gerhold R.W."/>
            <person name="Richards J.E."/>
            <person name="Wolf T.M."/>
        </authorList>
    </citation>
    <scope>NUCLEOTIDE SEQUENCE</scope>
    <source>
        <strain evidence="1">MNPRO001-30</strain>
        <tissue evidence="1">Meninges</tissue>
    </source>
</reference>
<proteinExistence type="predicted"/>